<dbReference type="InterPro" id="IPR050334">
    <property type="entry name" value="Molybdenum_import_ModC"/>
</dbReference>
<dbReference type="GO" id="GO:0005886">
    <property type="term" value="C:plasma membrane"/>
    <property type="evidence" value="ECO:0007669"/>
    <property type="project" value="UniProtKB-SubCell"/>
</dbReference>
<feature type="transmembrane region" description="Helical" evidence="8">
    <location>
        <begin position="88"/>
        <end position="111"/>
    </location>
</feature>
<dbReference type="PROSITE" id="PS50928">
    <property type="entry name" value="ABC_TM1"/>
    <property type="match status" value="1"/>
</dbReference>
<keyword evidence="3 8" id="KW-0812">Transmembrane</keyword>
<evidence type="ECO:0000256" key="7">
    <source>
        <dbReference type="ARBA" id="ARBA00023136"/>
    </source>
</evidence>
<feature type="transmembrane region" description="Helical" evidence="8">
    <location>
        <begin position="132"/>
        <end position="154"/>
    </location>
</feature>
<evidence type="ECO:0000313" key="11">
    <source>
        <dbReference type="EMBL" id="MBW4561917.1"/>
    </source>
</evidence>
<dbReference type="Gene3D" id="3.40.50.300">
    <property type="entry name" value="P-loop containing nucleotide triphosphate hydrolases"/>
    <property type="match status" value="1"/>
</dbReference>
<dbReference type="InterPro" id="IPR003439">
    <property type="entry name" value="ABC_transporter-like_ATP-bd"/>
</dbReference>
<dbReference type="PROSITE" id="PS50893">
    <property type="entry name" value="ABC_TRANSPORTER_2"/>
    <property type="match status" value="1"/>
</dbReference>
<comment type="subcellular location">
    <subcellularLocation>
        <location evidence="8">Cell membrane</location>
        <topology evidence="8">Multi-pass membrane protein</topology>
    </subcellularLocation>
    <subcellularLocation>
        <location evidence="1">Membrane</location>
        <topology evidence="1">Multi-pass membrane protein</topology>
    </subcellularLocation>
</comment>
<keyword evidence="2" id="KW-0500">Molybdenum</keyword>
<dbReference type="GO" id="GO:0016887">
    <property type="term" value="F:ATP hydrolysis activity"/>
    <property type="evidence" value="ECO:0007669"/>
    <property type="project" value="InterPro"/>
</dbReference>
<dbReference type="NCBIfam" id="TIGR02141">
    <property type="entry name" value="modB_ABC"/>
    <property type="match status" value="1"/>
</dbReference>
<evidence type="ECO:0000256" key="1">
    <source>
        <dbReference type="ARBA" id="ARBA00004141"/>
    </source>
</evidence>
<protein>
    <submittedName>
        <fullName evidence="11">Molybdate ABC transporter permease subunit</fullName>
    </submittedName>
</protein>
<comment type="similarity">
    <text evidence="8">Belongs to the binding-protein-dependent transport system permease family.</text>
</comment>
<keyword evidence="7 8" id="KW-0472">Membrane</keyword>
<keyword evidence="8" id="KW-0813">Transport</keyword>
<comment type="caution">
    <text evidence="11">The sequence shown here is derived from an EMBL/GenBank/DDBJ whole genome shotgun (WGS) entry which is preliminary data.</text>
</comment>
<dbReference type="InterPro" id="IPR027417">
    <property type="entry name" value="P-loop_NTPase"/>
</dbReference>
<dbReference type="GO" id="GO:0015098">
    <property type="term" value="F:molybdate ion transmembrane transporter activity"/>
    <property type="evidence" value="ECO:0007669"/>
    <property type="project" value="InterPro"/>
</dbReference>
<dbReference type="InterPro" id="IPR017871">
    <property type="entry name" value="ABC_transporter-like_CS"/>
</dbReference>
<feature type="domain" description="ABC transporter" evidence="9">
    <location>
        <begin position="243"/>
        <end position="486"/>
    </location>
</feature>
<dbReference type="InterPro" id="IPR011867">
    <property type="entry name" value="ModB_ABC"/>
</dbReference>
<name>A0A951UFU1_9NOST</name>
<dbReference type="InterPro" id="IPR000515">
    <property type="entry name" value="MetI-like"/>
</dbReference>
<dbReference type="Pfam" id="PF00528">
    <property type="entry name" value="BPD_transp_1"/>
    <property type="match status" value="1"/>
</dbReference>
<dbReference type="PANTHER" id="PTHR43514:SF1">
    <property type="entry name" value="SULFATE_THIOSULFATE IMPORT ATP-BINDING PROTEIN CYSA"/>
    <property type="match status" value="1"/>
</dbReference>
<reference evidence="11" key="1">
    <citation type="submission" date="2021-05" db="EMBL/GenBank/DDBJ databases">
        <authorList>
            <person name="Pietrasiak N."/>
            <person name="Ward R."/>
            <person name="Stajich J.E."/>
            <person name="Kurbessoian T."/>
        </authorList>
    </citation>
    <scope>NUCLEOTIDE SEQUENCE</scope>
    <source>
        <strain evidence="11">JT2-VF2</strain>
    </source>
</reference>
<feature type="domain" description="ABC transmembrane type-1" evidence="10">
    <location>
        <begin position="8"/>
        <end position="215"/>
    </location>
</feature>
<evidence type="ECO:0000256" key="2">
    <source>
        <dbReference type="ARBA" id="ARBA00022505"/>
    </source>
</evidence>
<evidence type="ECO:0000259" key="10">
    <source>
        <dbReference type="PROSITE" id="PS50928"/>
    </source>
</evidence>
<evidence type="ECO:0000256" key="4">
    <source>
        <dbReference type="ARBA" id="ARBA00022741"/>
    </source>
</evidence>
<dbReference type="GO" id="GO:0005524">
    <property type="term" value="F:ATP binding"/>
    <property type="evidence" value="ECO:0007669"/>
    <property type="project" value="UniProtKB-KW"/>
</dbReference>
<keyword evidence="5" id="KW-0067">ATP-binding</keyword>
<evidence type="ECO:0000259" key="9">
    <source>
        <dbReference type="PROSITE" id="PS50893"/>
    </source>
</evidence>
<keyword evidence="6 8" id="KW-1133">Transmembrane helix</keyword>
<gene>
    <name evidence="11" type="primary">modB</name>
    <name evidence="11" type="ORF">KME32_12335</name>
</gene>
<dbReference type="InterPro" id="IPR035906">
    <property type="entry name" value="MetI-like_sf"/>
</dbReference>
<evidence type="ECO:0000256" key="5">
    <source>
        <dbReference type="ARBA" id="ARBA00022840"/>
    </source>
</evidence>
<dbReference type="PANTHER" id="PTHR43514">
    <property type="entry name" value="ABC TRANSPORTER I FAMILY MEMBER 10"/>
    <property type="match status" value="1"/>
</dbReference>
<evidence type="ECO:0000256" key="6">
    <source>
        <dbReference type="ARBA" id="ARBA00022989"/>
    </source>
</evidence>
<sequence length="607" mass="67596">MPQDLSPLWISLKTSLLATFITFFLGIAAAYWMLEYRGKGKSLIEGVFVAPLILPPTVVGFLLLLFFGKNGPVGKLMQPLDITIVFTWYGAAIAATIVSFPLMYKTALGAFEQIDGNLLRVAKTLGASEKTIFWRITLPLALPGIIAATTLAFARALGEFGATLMLAGNIPGQTQTIPMAIYFAVEAGAMDEAWFWAIAIMVISLFGIIAVNFWQEMRRKVGRADRETRGQQNSKFKIQNSKLKFQQDTTSCARLIVDIEKHLPSFHLKVTFNSDQQPLGLLGGSGAGKSMILRCIAGIETPTKGRIILNGRVLFDSEKGVNLPSRDRRIGFLVQNYALFPHMSVAQNIAFGLPKGLSTGSIRVLVEEQLIAMQLQGLGDRYPHQLSGGQQQRVALARALASQPETLLLDEPFSALDTHLRSQLEQQMTETLANYPGVTLFVTHNMEEAYRICPNLLILEDGRAVQHNSKYEIFEHPVTMSVAKITGCKNFSPASLVSSYQVEASDWGCTLQIMEPIPNELTYIGIRAHHIILTSDSNQENTFACWLARTSETPHRITLFLKLHSVANNPHDYHLQAELFKEKWSVIKDQPFPWYVRLDPLRLMLME</sequence>
<evidence type="ECO:0000256" key="8">
    <source>
        <dbReference type="RuleBase" id="RU363032"/>
    </source>
</evidence>
<dbReference type="InterPro" id="IPR003593">
    <property type="entry name" value="AAA+_ATPase"/>
</dbReference>
<proteinExistence type="inferred from homology"/>
<feature type="transmembrane region" description="Helical" evidence="8">
    <location>
        <begin position="46"/>
        <end position="68"/>
    </location>
</feature>
<organism evidence="11 12">
    <name type="scientific">Mojavia pulchra JT2-VF2</name>
    <dbReference type="NCBI Taxonomy" id="287848"/>
    <lineage>
        <taxon>Bacteria</taxon>
        <taxon>Bacillati</taxon>
        <taxon>Cyanobacteriota</taxon>
        <taxon>Cyanophyceae</taxon>
        <taxon>Nostocales</taxon>
        <taxon>Nostocaceae</taxon>
    </lineage>
</organism>
<dbReference type="AlphaFoldDB" id="A0A951UFU1"/>
<evidence type="ECO:0000256" key="3">
    <source>
        <dbReference type="ARBA" id="ARBA00022692"/>
    </source>
</evidence>
<dbReference type="Proteomes" id="UP000715781">
    <property type="component" value="Unassembled WGS sequence"/>
</dbReference>
<evidence type="ECO:0000313" key="12">
    <source>
        <dbReference type="Proteomes" id="UP000715781"/>
    </source>
</evidence>
<feature type="transmembrane region" description="Helical" evidence="8">
    <location>
        <begin position="15"/>
        <end position="34"/>
    </location>
</feature>
<dbReference type="Pfam" id="PF00005">
    <property type="entry name" value="ABC_tran"/>
    <property type="match status" value="1"/>
</dbReference>
<keyword evidence="4" id="KW-0547">Nucleotide-binding</keyword>
<dbReference type="Gene3D" id="1.10.3720.10">
    <property type="entry name" value="MetI-like"/>
    <property type="match status" value="1"/>
</dbReference>
<feature type="transmembrane region" description="Helical" evidence="8">
    <location>
        <begin position="193"/>
        <end position="214"/>
    </location>
</feature>
<dbReference type="EMBL" id="JAHHHN010000006">
    <property type="protein sequence ID" value="MBW4561917.1"/>
    <property type="molecule type" value="Genomic_DNA"/>
</dbReference>
<dbReference type="CDD" id="cd06261">
    <property type="entry name" value="TM_PBP2"/>
    <property type="match status" value="1"/>
</dbReference>
<dbReference type="PROSITE" id="PS00211">
    <property type="entry name" value="ABC_TRANSPORTER_1"/>
    <property type="match status" value="1"/>
</dbReference>
<accession>A0A951UFU1</accession>
<dbReference type="SUPFAM" id="SSF52540">
    <property type="entry name" value="P-loop containing nucleoside triphosphate hydrolases"/>
    <property type="match status" value="1"/>
</dbReference>
<dbReference type="SMART" id="SM00382">
    <property type="entry name" value="AAA"/>
    <property type="match status" value="1"/>
</dbReference>
<dbReference type="SUPFAM" id="SSF161098">
    <property type="entry name" value="MetI-like"/>
    <property type="match status" value="1"/>
</dbReference>
<reference evidence="11" key="2">
    <citation type="journal article" date="2022" name="Microbiol. Resour. Announc.">
        <title>Metagenome Sequencing to Explore Phylogenomics of Terrestrial Cyanobacteria.</title>
        <authorList>
            <person name="Ward R.D."/>
            <person name="Stajich J.E."/>
            <person name="Johansen J.R."/>
            <person name="Huntemann M."/>
            <person name="Clum A."/>
            <person name="Foster B."/>
            <person name="Foster B."/>
            <person name="Roux S."/>
            <person name="Palaniappan K."/>
            <person name="Varghese N."/>
            <person name="Mukherjee S."/>
            <person name="Reddy T.B.K."/>
            <person name="Daum C."/>
            <person name="Copeland A."/>
            <person name="Chen I.A."/>
            <person name="Ivanova N.N."/>
            <person name="Kyrpides N.C."/>
            <person name="Shapiro N."/>
            <person name="Eloe-Fadrosh E.A."/>
            <person name="Pietrasiak N."/>
        </authorList>
    </citation>
    <scope>NUCLEOTIDE SEQUENCE</scope>
    <source>
        <strain evidence="11">JT2-VF2</strain>
    </source>
</reference>